<evidence type="ECO:0000313" key="3">
    <source>
        <dbReference type="Proteomes" id="UP000286045"/>
    </source>
</evidence>
<evidence type="ECO:0000313" key="2">
    <source>
        <dbReference type="EMBL" id="RWA09212.1"/>
    </source>
</evidence>
<dbReference type="EMBL" id="RYZI01000163">
    <property type="protein sequence ID" value="RWA09212.1"/>
    <property type="molecule type" value="Genomic_DNA"/>
</dbReference>
<comment type="caution">
    <text evidence="2">The sequence shown here is derived from an EMBL/GenBank/DDBJ whole genome shotgun (WGS) entry which is preliminary data.</text>
</comment>
<sequence>MSANSNHNAGNKAANGDNTITAKAKARAHGVLAYSQRQVDRVVAPSTRQKAIDSTTAFATKRPLLSLFIATQILSALVPTLLFTTFVTSALVFALLSAVVFTLFWTLVALLFLIPTLLVTSGFAVLIWLWAVGSYIVARAIYLRLPASARQTINPGGDKRIIFNNNMSYDLDEAIAAEVAETRE</sequence>
<keyword evidence="1" id="KW-1133">Transmembrane helix</keyword>
<dbReference type="STRING" id="363999.A0A439D475"/>
<evidence type="ECO:0000256" key="1">
    <source>
        <dbReference type="SAM" id="Phobius"/>
    </source>
</evidence>
<accession>A0A439D475</accession>
<reference evidence="2 3" key="1">
    <citation type="submission" date="2018-12" db="EMBL/GenBank/DDBJ databases">
        <title>Draft genome sequence of Xylaria grammica IHI A82.</title>
        <authorList>
            <person name="Buettner E."/>
            <person name="Kellner H."/>
        </authorList>
    </citation>
    <scope>NUCLEOTIDE SEQUENCE [LARGE SCALE GENOMIC DNA]</scope>
    <source>
        <strain evidence="2 3">IHI A82</strain>
    </source>
</reference>
<gene>
    <name evidence="2" type="ORF">EKO27_g5892</name>
</gene>
<keyword evidence="1" id="KW-0812">Transmembrane</keyword>
<feature type="transmembrane region" description="Helical" evidence="1">
    <location>
        <begin position="90"/>
        <end position="114"/>
    </location>
</feature>
<proteinExistence type="predicted"/>
<feature type="transmembrane region" description="Helical" evidence="1">
    <location>
        <begin position="64"/>
        <end position="83"/>
    </location>
</feature>
<protein>
    <submittedName>
        <fullName evidence="2">Uncharacterized protein</fullName>
    </submittedName>
</protein>
<feature type="transmembrane region" description="Helical" evidence="1">
    <location>
        <begin position="120"/>
        <end position="142"/>
    </location>
</feature>
<name>A0A439D475_9PEZI</name>
<keyword evidence="3" id="KW-1185">Reference proteome</keyword>
<keyword evidence="1" id="KW-0472">Membrane</keyword>
<organism evidence="2 3">
    <name type="scientific">Xylaria grammica</name>
    <dbReference type="NCBI Taxonomy" id="363999"/>
    <lineage>
        <taxon>Eukaryota</taxon>
        <taxon>Fungi</taxon>
        <taxon>Dikarya</taxon>
        <taxon>Ascomycota</taxon>
        <taxon>Pezizomycotina</taxon>
        <taxon>Sordariomycetes</taxon>
        <taxon>Xylariomycetidae</taxon>
        <taxon>Xylariales</taxon>
        <taxon>Xylariaceae</taxon>
        <taxon>Xylaria</taxon>
    </lineage>
</organism>
<dbReference type="AlphaFoldDB" id="A0A439D475"/>
<dbReference type="Pfam" id="PF16015">
    <property type="entry name" value="Promethin"/>
    <property type="match status" value="1"/>
</dbReference>
<dbReference type="Proteomes" id="UP000286045">
    <property type="component" value="Unassembled WGS sequence"/>
</dbReference>